<feature type="compositionally biased region" description="Acidic residues" evidence="1">
    <location>
        <begin position="513"/>
        <end position="528"/>
    </location>
</feature>
<evidence type="ECO:0000313" key="3">
    <source>
        <dbReference type="Proteomes" id="UP000766486"/>
    </source>
</evidence>
<sequence length="603" mass="68343">MSNRPGILRLPDNISLTILDLVATPPPPKEDSQNPALPSFKDPFPAQIHDPKSLSSIKLTCEIFYSLATPLTFRSVTIRPGASRNLTEHLRKLRSILYTNPTLGVHWRYLRINLSKIWLTLPEERGEIADLLEHLLPFFSYLSMLSLTVHTHQGLTARLLRQASYCLPHIEEIELCTWGYFTDIATLSTDMYLPNLESLRILCLPDAEESSLDLSVPYPVRKLSKLRMSVGRSSFTAFERIVQRPENLSSLRLDYYPDLDKSLTISLTYVISVIQTHAATLRDLTLYGPFRCSADITLNLSRFTALETLTVSRRLLGDLSQFGLNDARNFVPPRLKKFTMDIVPFLEYSSANYEHGAIRAEPGLELGFGQAEEYWVRDLAQFALNYSTGLSEITITHSQCFEREPWFDLFRRQTTEPWGHLKALKGDLRPHGITVIYNELDSHELLENFVPDGIISDVDFNSHGLISEDFVPHGPISENFIPHGLTSEEEIDVRASEVKQEPNPSEELSSEFPSDDIVPDGFSSEEEVDIRASRVKQEPIPSEELSSEFPSDDIVPDGFSSEEEFDIRASRVKQEPIPSEELFPEFTLEDLIPDGDLISGEEE</sequence>
<dbReference type="InterPro" id="IPR032675">
    <property type="entry name" value="LRR_dom_sf"/>
</dbReference>
<reference evidence="2 3" key="1">
    <citation type="submission" date="2019-06" db="EMBL/GenBank/DDBJ databases">
        <authorList>
            <person name="Broberg M."/>
        </authorList>
    </citation>
    <scope>NUCLEOTIDE SEQUENCE [LARGE SCALE GENOMIC DNA]</scope>
</reference>
<organism evidence="2 3">
    <name type="scientific">Bionectria ochroleuca</name>
    <name type="common">Gliocladium roseum</name>
    <dbReference type="NCBI Taxonomy" id="29856"/>
    <lineage>
        <taxon>Eukaryota</taxon>
        <taxon>Fungi</taxon>
        <taxon>Dikarya</taxon>
        <taxon>Ascomycota</taxon>
        <taxon>Pezizomycotina</taxon>
        <taxon>Sordariomycetes</taxon>
        <taxon>Hypocreomycetidae</taxon>
        <taxon>Hypocreales</taxon>
        <taxon>Bionectriaceae</taxon>
        <taxon>Clonostachys</taxon>
    </lineage>
</organism>
<dbReference type="SUPFAM" id="SSF52047">
    <property type="entry name" value="RNI-like"/>
    <property type="match status" value="1"/>
</dbReference>
<comment type="caution">
    <text evidence="2">The sequence shown here is derived from an EMBL/GenBank/DDBJ whole genome shotgun (WGS) entry which is preliminary data.</text>
</comment>
<protein>
    <recommendedName>
        <fullName evidence="4">F-box domain-containing protein</fullName>
    </recommendedName>
</protein>
<dbReference type="EMBL" id="CABFNS010000936">
    <property type="protein sequence ID" value="VUC37049.1"/>
    <property type="molecule type" value="Genomic_DNA"/>
</dbReference>
<gene>
    <name evidence="2" type="ORF">CLO192961_LOCUS462817</name>
</gene>
<name>A0ABY6V0Y5_BIOOC</name>
<proteinExistence type="predicted"/>
<evidence type="ECO:0000256" key="1">
    <source>
        <dbReference type="SAM" id="MobiDB-lite"/>
    </source>
</evidence>
<accession>A0ABY6V0Y5</accession>
<feature type="region of interest" description="Disordered" evidence="1">
    <location>
        <begin position="495"/>
        <end position="559"/>
    </location>
</feature>
<dbReference type="Proteomes" id="UP000766486">
    <property type="component" value="Unassembled WGS sequence"/>
</dbReference>
<evidence type="ECO:0008006" key="4">
    <source>
        <dbReference type="Google" id="ProtNLM"/>
    </source>
</evidence>
<evidence type="ECO:0000313" key="2">
    <source>
        <dbReference type="EMBL" id="VUC37049.1"/>
    </source>
</evidence>
<feature type="compositionally biased region" description="Acidic residues" evidence="1">
    <location>
        <begin position="550"/>
        <end position="559"/>
    </location>
</feature>
<dbReference type="Gene3D" id="3.80.10.10">
    <property type="entry name" value="Ribonuclease Inhibitor"/>
    <property type="match status" value="1"/>
</dbReference>
<keyword evidence="3" id="KW-1185">Reference proteome</keyword>